<sequence>MAPHGFGKSVNLEMLRYFLEMPVHSNGSEIKDKKKTRNFQIFSNLKIMKEQEFFEKHFAKYPIIFIDYKPLVNVSSYDDFIFKIKEIIHKCFKQHSYLAQVRSLWEAGYYDILCFKNYTDSKLYQQLDEYHIKLGLKFLSELLYEHFKIKPLALIDEYNSYINGIIFTKNKDISKITNLLKRIHVPFVKNLGRVFSTGVFYSTTDIDVNDFLFLHDHKFSKYYGLIEHELTEVLNRYTRDKDEVELLTKYIHKYYNGYKIIKTNSRVYNIYSTLKYLHSQQTQVNHLVKPNFYDSFLDVFRTPDIKFEIFQLIDEKSVVLSERNLLLLKEDILAIKSLIASEQPENINQIVYALLLQLGYLTYTEHDGILDGFYILEIPNEEMKNELRSVLNDGVLQQYNFDMKIINKFNNILDDIYEVTNEKIEFKVLLNTLDSLIQESNFTVSNINDFQTSLISILREKFLNVKSIVKEIDGSIFIRLKNQNDVTFFIETVSMKRRRTISPEIMKRCTEKTVKQIIKGYINKVKRFTVNNLICFGICVGVTTFKDGTIMRYVGLSLSKKFKPSDNINDITTIT</sequence>
<name>A0A1B6CAZ9_9HEMI</name>
<accession>A0A1B6CAZ9</accession>
<dbReference type="PANTHER" id="PTHR34825:SF1">
    <property type="entry name" value="AAA-ATPASE-LIKE DOMAIN-CONTAINING PROTEIN"/>
    <property type="match status" value="1"/>
</dbReference>
<dbReference type="EMBL" id="GEDC01026665">
    <property type="protein sequence ID" value="JAS10633.1"/>
    <property type="molecule type" value="Transcribed_RNA"/>
</dbReference>
<reference evidence="1" key="1">
    <citation type="submission" date="2015-12" db="EMBL/GenBank/DDBJ databases">
        <title>De novo transcriptome assembly of four potential Pierce s Disease insect vectors from Arizona vineyards.</title>
        <authorList>
            <person name="Tassone E.E."/>
        </authorList>
    </citation>
    <scope>NUCLEOTIDE SEQUENCE</scope>
</reference>
<proteinExistence type="predicted"/>
<protein>
    <recommendedName>
        <fullName evidence="2">AAA-ATPase-like domain-containing protein</fullName>
    </recommendedName>
</protein>
<evidence type="ECO:0000313" key="1">
    <source>
        <dbReference type="EMBL" id="JAS10633.1"/>
    </source>
</evidence>
<dbReference type="AlphaFoldDB" id="A0A1B6CAZ9"/>
<gene>
    <name evidence="1" type="ORF">g.7621</name>
</gene>
<organism evidence="1">
    <name type="scientific">Clastoptera arizonana</name>
    <name type="common">Arizona spittle bug</name>
    <dbReference type="NCBI Taxonomy" id="38151"/>
    <lineage>
        <taxon>Eukaryota</taxon>
        <taxon>Metazoa</taxon>
        <taxon>Ecdysozoa</taxon>
        <taxon>Arthropoda</taxon>
        <taxon>Hexapoda</taxon>
        <taxon>Insecta</taxon>
        <taxon>Pterygota</taxon>
        <taxon>Neoptera</taxon>
        <taxon>Paraneoptera</taxon>
        <taxon>Hemiptera</taxon>
        <taxon>Auchenorrhyncha</taxon>
        <taxon>Cercopoidea</taxon>
        <taxon>Clastopteridae</taxon>
        <taxon>Clastoptera</taxon>
    </lineage>
</organism>
<dbReference type="PANTHER" id="PTHR34825">
    <property type="entry name" value="CONSERVED PROTEIN, WITH A WEAK D-GALACTARATE DEHYDRATASE/ALTRONATE HYDROLASE DOMAIN"/>
    <property type="match status" value="1"/>
</dbReference>
<evidence type="ECO:0008006" key="2">
    <source>
        <dbReference type="Google" id="ProtNLM"/>
    </source>
</evidence>